<dbReference type="CDD" id="cd00093">
    <property type="entry name" value="HTH_XRE"/>
    <property type="match status" value="1"/>
</dbReference>
<feature type="domain" description="HTH cro/C1-type" evidence="1">
    <location>
        <begin position="42"/>
        <end position="96"/>
    </location>
</feature>
<dbReference type="SUPFAM" id="SSF47413">
    <property type="entry name" value="lambda repressor-like DNA-binding domains"/>
    <property type="match status" value="1"/>
</dbReference>
<evidence type="ECO:0000313" key="2">
    <source>
        <dbReference type="EMBL" id="PIZ16229.1"/>
    </source>
</evidence>
<proteinExistence type="predicted"/>
<accession>A0A2M7S9T2</accession>
<dbReference type="GO" id="GO:0003677">
    <property type="term" value="F:DNA binding"/>
    <property type="evidence" value="ECO:0007669"/>
    <property type="project" value="InterPro"/>
</dbReference>
<dbReference type="Gene3D" id="1.10.260.40">
    <property type="entry name" value="lambda repressor-like DNA-binding domains"/>
    <property type="match status" value="1"/>
</dbReference>
<comment type="caution">
    <text evidence="2">The sequence shown here is derived from an EMBL/GenBank/DDBJ whole genome shotgun (WGS) entry which is preliminary data.</text>
</comment>
<dbReference type="PROSITE" id="PS50943">
    <property type="entry name" value="HTH_CROC1"/>
    <property type="match status" value="1"/>
</dbReference>
<reference evidence="3" key="1">
    <citation type="submission" date="2017-09" db="EMBL/GenBank/DDBJ databases">
        <title>Depth-based differentiation of microbial function through sediment-hosted aquifers and enrichment of novel symbionts in the deep terrestrial subsurface.</title>
        <authorList>
            <person name="Probst A.J."/>
            <person name="Ladd B."/>
            <person name="Jarett J.K."/>
            <person name="Geller-Mcgrath D.E."/>
            <person name="Sieber C.M.K."/>
            <person name="Emerson J.B."/>
            <person name="Anantharaman K."/>
            <person name="Thomas B.C."/>
            <person name="Malmstrom R."/>
            <person name="Stieglmeier M."/>
            <person name="Klingl A."/>
            <person name="Woyke T."/>
            <person name="Ryan C.M."/>
            <person name="Banfield J.F."/>
        </authorList>
    </citation>
    <scope>NUCLEOTIDE SEQUENCE [LARGE SCALE GENOMIC DNA]</scope>
</reference>
<dbReference type="AlphaFoldDB" id="A0A2M7S9T2"/>
<organism evidence="2 3">
    <name type="scientific">Candidatus Desantisbacteria bacterium CG_4_10_14_0_8_um_filter_48_22</name>
    <dbReference type="NCBI Taxonomy" id="1974543"/>
    <lineage>
        <taxon>Bacteria</taxon>
        <taxon>Candidatus Desantisiibacteriota</taxon>
    </lineage>
</organism>
<name>A0A2M7S9T2_9BACT</name>
<sequence length="99" mass="11451">MMKKIKLMSFEEWEKKKLKNPEFRKYARQADDDPFVATALQLIRARKKKNLTQSQLAKLAKTSQEAISRMESLDYRGYSLSVLEKVADALGKKVLITLT</sequence>
<evidence type="ECO:0000259" key="1">
    <source>
        <dbReference type="PROSITE" id="PS50943"/>
    </source>
</evidence>
<gene>
    <name evidence="2" type="ORF">COY52_07625</name>
</gene>
<dbReference type="InterPro" id="IPR010982">
    <property type="entry name" value="Lambda_DNA-bd_dom_sf"/>
</dbReference>
<dbReference type="EMBL" id="PFMR01000203">
    <property type="protein sequence ID" value="PIZ16229.1"/>
    <property type="molecule type" value="Genomic_DNA"/>
</dbReference>
<protein>
    <submittedName>
        <fullName evidence="2">Transcriptional regulator</fullName>
    </submittedName>
</protein>
<dbReference type="Pfam" id="PF01381">
    <property type="entry name" value="HTH_3"/>
    <property type="match status" value="1"/>
</dbReference>
<dbReference type="SMART" id="SM00530">
    <property type="entry name" value="HTH_XRE"/>
    <property type="match status" value="1"/>
</dbReference>
<dbReference type="Proteomes" id="UP000229307">
    <property type="component" value="Unassembled WGS sequence"/>
</dbReference>
<dbReference type="InterPro" id="IPR001387">
    <property type="entry name" value="Cro/C1-type_HTH"/>
</dbReference>
<evidence type="ECO:0000313" key="3">
    <source>
        <dbReference type="Proteomes" id="UP000229307"/>
    </source>
</evidence>